<keyword evidence="2" id="KW-1185">Reference proteome</keyword>
<dbReference type="InterPro" id="IPR029068">
    <property type="entry name" value="Glyas_Bleomycin-R_OHBP_Dase"/>
</dbReference>
<dbReference type="SUPFAM" id="SSF54593">
    <property type="entry name" value="Glyoxalase/Bleomycin resistance protein/Dihydroxybiphenyl dioxygenase"/>
    <property type="match status" value="1"/>
</dbReference>
<proteinExistence type="predicted"/>
<dbReference type="Gene3D" id="3.10.180.10">
    <property type="entry name" value="2,3-Dihydroxybiphenyl 1,2-Dioxygenase, domain 1"/>
    <property type="match status" value="1"/>
</dbReference>
<sequence>MELFHYHWWTDQVECMEEFYNQLGFETKLRVGKYNGEMQAFDPPLEWEDFRDREIIFRIVEVVKGQTNITFGHGNRGIFDHIGVLVNETEYRQIIDKAKKEKLRINEGDRRTFISTPWKFRIELQRRKDVVTDKDHTIIHTMDIGLPFDVNPEFLASLLDLKIIQQDDSHVKMGNERWNINFYNEKHTRLNSVYFSKDEFHTVDPVGIKLIGTMDLGKCMILESDVIVTQKVNVHILGGI</sequence>
<protein>
    <recommendedName>
        <fullName evidence="3">Glyoxalase-like domain-containing protein</fullName>
    </recommendedName>
</protein>
<evidence type="ECO:0000313" key="1">
    <source>
        <dbReference type="EMBL" id="SFK34028.1"/>
    </source>
</evidence>
<gene>
    <name evidence="1" type="ORF">SAMN04487936_111122</name>
</gene>
<organism evidence="1 2">
    <name type="scientific">Halobacillus dabanensis</name>
    <dbReference type="NCBI Taxonomy" id="240302"/>
    <lineage>
        <taxon>Bacteria</taxon>
        <taxon>Bacillati</taxon>
        <taxon>Bacillota</taxon>
        <taxon>Bacilli</taxon>
        <taxon>Bacillales</taxon>
        <taxon>Bacillaceae</taxon>
        <taxon>Halobacillus</taxon>
    </lineage>
</organism>
<dbReference type="Proteomes" id="UP000183557">
    <property type="component" value="Unassembled WGS sequence"/>
</dbReference>
<dbReference type="EMBL" id="FOSB01000011">
    <property type="protein sequence ID" value="SFK34028.1"/>
    <property type="molecule type" value="Genomic_DNA"/>
</dbReference>
<evidence type="ECO:0008006" key="3">
    <source>
        <dbReference type="Google" id="ProtNLM"/>
    </source>
</evidence>
<accession>A0A1I3YQ84</accession>
<reference evidence="2" key="1">
    <citation type="submission" date="2016-10" db="EMBL/GenBank/DDBJ databases">
        <authorList>
            <person name="Varghese N."/>
            <person name="Submissions S."/>
        </authorList>
    </citation>
    <scope>NUCLEOTIDE SEQUENCE [LARGE SCALE GENOMIC DNA]</scope>
    <source>
        <strain evidence="2">CGMCC 1.3704</strain>
    </source>
</reference>
<evidence type="ECO:0000313" key="2">
    <source>
        <dbReference type="Proteomes" id="UP000183557"/>
    </source>
</evidence>
<name>A0A1I3YQ84_HALDA</name>
<dbReference type="AlphaFoldDB" id="A0A1I3YQ84"/>